<gene>
    <name evidence="1" type="ORF">PEDI_30480</name>
</gene>
<reference evidence="1 2" key="1">
    <citation type="submission" date="2021-12" db="EMBL/GenBank/DDBJ databases">
        <title>Genome sequencing of bacteria with rrn-lacking chromosome and rrn-plasmid.</title>
        <authorList>
            <person name="Anda M."/>
            <person name="Iwasaki W."/>
        </authorList>
    </citation>
    <scope>NUCLEOTIDE SEQUENCE [LARGE SCALE GENOMIC DNA]</scope>
    <source>
        <strain evidence="1 2">NBRC 15940</strain>
    </source>
</reference>
<organism evidence="1 2">
    <name type="scientific">Persicobacter diffluens</name>
    <dbReference type="NCBI Taxonomy" id="981"/>
    <lineage>
        <taxon>Bacteria</taxon>
        <taxon>Pseudomonadati</taxon>
        <taxon>Bacteroidota</taxon>
        <taxon>Cytophagia</taxon>
        <taxon>Cytophagales</taxon>
        <taxon>Persicobacteraceae</taxon>
        <taxon>Persicobacter</taxon>
    </lineage>
</organism>
<dbReference type="EMBL" id="BQKE01000002">
    <property type="protein sequence ID" value="GJM62496.1"/>
    <property type="molecule type" value="Genomic_DNA"/>
</dbReference>
<evidence type="ECO:0000313" key="1">
    <source>
        <dbReference type="EMBL" id="GJM62496.1"/>
    </source>
</evidence>
<dbReference type="AlphaFoldDB" id="A0AAN4VYP4"/>
<dbReference type="Proteomes" id="UP001310022">
    <property type="component" value="Unassembled WGS sequence"/>
</dbReference>
<proteinExistence type="predicted"/>
<accession>A0AAN4VYP4</accession>
<name>A0AAN4VYP4_9BACT</name>
<comment type="caution">
    <text evidence="1">The sequence shown here is derived from an EMBL/GenBank/DDBJ whole genome shotgun (WGS) entry which is preliminary data.</text>
</comment>
<evidence type="ECO:0000313" key="2">
    <source>
        <dbReference type="Proteomes" id="UP001310022"/>
    </source>
</evidence>
<protein>
    <submittedName>
        <fullName evidence="1">Uncharacterized protein</fullName>
    </submittedName>
</protein>
<sequence>MVDFLFLNPLYRFEVILPFSIKLGFDNHLEIYCLSRIIYAKIRIWLLSRKNVGIVSYLEFLRTNQMNEEKVFLSKFGLFKII</sequence>
<keyword evidence="2" id="KW-1185">Reference proteome</keyword>